<gene>
    <name evidence="1" type="ORF">EYF80_029505</name>
</gene>
<reference evidence="1 2" key="1">
    <citation type="submission" date="2019-03" db="EMBL/GenBank/DDBJ databases">
        <title>First draft genome of Liparis tanakae, snailfish: a comprehensive survey of snailfish specific genes.</title>
        <authorList>
            <person name="Kim W."/>
            <person name="Song I."/>
            <person name="Jeong J.-H."/>
            <person name="Kim D."/>
            <person name="Kim S."/>
            <person name="Ryu S."/>
            <person name="Song J.Y."/>
            <person name="Lee S.K."/>
        </authorList>
    </citation>
    <scope>NUCLEOTIDE SEQUENCE [LARGE SCALE GENOMIC DNA]</scope>
    <source>
        <tissue evidence="1">Muscle</tissue>
    </source>
</reference>
<name>A0A4Z2H5V5_9TELE</name>
<comment type="caution">
    <text evidence="1">The sequence shown here is derived from an EMBL/GenBank/DDBJ whole genome shotgun (WGS) entry which is preliminary data.</text>
</comment>
<sequence length="63" mass="6680">MAKMLNPTFLPKTVPSSAVRGASSCRWKPVPLQSGGWSMGTCSDASLLPKSELVDSRDSISPD</sequence>
<dbReference type="Proteomes" id="UP000314294">
    <property type="component" value="Unassembled WGS sequence"/>
</dbReference>
<proteinExistence type="predicted"/>
<dbReference type="AlphaFoldDB" id="A0A4Z2H5V5"/>
<organism evidence="1 2">
    <name type="scientific">Liparis tanakae</name>
    <name type="common">Tanaka's snailfish</name>
    <dbReference type="NCBI Taxonomy" id="230148"/>
    <lineage>
        <taxon>Eukaryota</taxon>
        <taxon>Metazoa</taxon>
        <taxon>Chordata</taxon>
        <taxon>Craniata</taxon>
        <taxon>Vertebrata</taxon>
        <taxon>Euteleostomi</taxon>
        <taxon>Actinopterygii</taxon>
        <taxon>Neopterygii</taxon>
        <taxon>Teleostei</taxon>
        <taxon>Neoteleostei</taxon>
        <taxon>Acanthomorphata</taxon>
        <taxon>Eupercaria</taxon>
        <taxon>Perciformes</taxon>
        <taxon>Cottioidei</taxon>
        <taxon>Cottales</taxon>
        <taxon>Liparidae</taxon>
        <taxon>Liparis</taxon>
    </lineage>
</organism>
<evidence type="ECO:0000313" key="2">
    <source>
        <dbReference type="Proteomes" id="UP000314294"/>
    </source>
</evidence>
<accession>A0A4Z2H5V5</accession>
<protein>
    <submittedName>
        <fullName evidence="1">Uncharacterized protein</fullName>
    </submittedName>
</protein>
<dbReference type="EMBL" id="SRLO01000337">
    <property type="protein sequence ID" value="TNN60252.1"/>
    <property type="molecule type" value="Genomic_DNA"/>
</dbReference>
<keyword evidence="2" id="KW-1185">Reference proteome</keyword>
<evidence type="ECO:0000313" key="1">
    <source>
        <dbReference type="EMBL" id="TNN60252.1"/>
    </source>
</evidence>